<gene>
    <name evidence="2" type="ORF">GCM10012278_82690</name>
</gene>
<feature type="transmembrane region" description="Helical" evidence="1">
    <location>
        <begin position="66"/>
        <end position="96"/>
    </location>
</feature>
<dbReference type="RefSeq" id="WP_189144231.1">
    <property type="nucleotide sequence ID" value="NZ_BMNK01000022.1"/>
</dbReference>
<reference evidence="2" key="1">
    <citation type="journal article" date="2014" name="Int. J. Syst. Evol. Microbiol.">
        <title>Complete genome sequence of Corynebacterium casei LMG S-19264T (=DSM 44701T), isolated from a smear-ripened cheese.</title>
        <authorList>
            <consortium name="US DOE Joint Genome Institute (JGI-PGF)"/>
            <person name="Walter F."/>
            <person name="Albersmeier A."/>
            <person name="Kalinowski J."/>
            <person name="Ruckert C."/>
        </authorList>
    </citation>
    <scope>NUCLEOTIDE SEQUENCE</scope>
    <source>
        <strain evidence="2">CGMCC 4.7430</strain>
    </source>
</reference>
<feature type="transmembrane region" description="Helical" evidence="1">
    <location>
        <begin position="35"/>
        <end position="54"/>
    </location>
</feature>
<evidence type="ECO:0000313" key="3">
    <source>
        <dbReference type="Proteomes" id="UP000660745"/>
    </source>
</evidence>
<feature type="transmembrane region" description="Helical" evidence="1">
    <location>
        <begin position="116"/>
        <end position="139"/>
    </location>
</feature>
<feature type="transmembrane region" description="Helical" evidence="1">
    <location>
        <begin position="151"/>
        <end position="177"/>
    </location>
</feature>
<keyword evidence="1" id="KW-0472">Membrane</keyword>
<dbReference type="AlphaFoldDB" id="A0A918AEW4"/>
<keyword evidence="1" id="KW-1133">Transmembrane helix</keyword>
<evidence type="ECO:0000256" key="1">
    <source>
        <dbReference type="SAM" id="Phobius"/>
    </source>
</evidence>
<keyword evidence="1" id="KW-0812">Transmembrane</keyword>
<keyword evidence="3" id="KW-1185">Reference proteome</keyword>
<protein>
    <submittedName>
        <fullName evidence="2">Uncharacterized protein</fullName>
    </submittedName>
</protein>
<comment type="caution">
    <text evidence="2">The sequence shown here is derived from an EMBL/GenBank/DDBJ whole genome shotgun (WGS) entry which is preliminary data.</text>
</comment>
<name>A0A918AEW4_9ACTN</name>
<sequence>MITRPAYLAAPALAMVYGVLRVVDGFDGSRGPGPAWTLGHLAFMGALVLFAVIFRDMWVMLGRNRVATGILVAGLAGIAFAFVQFAIDIVVGFMAADHEAMGPLFDQVQAVPGVPLLVYQAGPILFYLAQLALVVHLAVRRQVKVWVPVLVLVQILLPFASLDLIPVGAVVAMIAFLPLATRPRKTALAHA</sequence>
<dbReference type="Proteomes" id="UP000660745">
    <property type="component" value="Unassembled WGS sequence"/>
</dbReference>
<reference evidence="2" key="2">
    <citation type="submission" date="2020-09" db="EMBL/GenBank/DDBJ databases">
        <authorList>
            <person name="Sun Q."/>
            <person name="Zhou Y."/>
        </authorList>
    </citation>
    <scope>NUCLEOTIDE SEQUENCE</scope>
    <source>
        <strain evidence="2">CGMCC 4.7430</strain>
    </source>
</reference>
<proteinExistence type="predicted"/>
<evidence type="ECO:0000313" key="2">
    <source>
        <dbReference type="EMBL" id="GGP16928.1"/>
    </source>
</evidence>
<dbReference type="EMBL" id="BMNK01000022">
    <property type="protein sequence ID" value="GGP16928.1"/>
    <property type="molecule type" value="Genomic_DNA"/>
</dbReference>
<accession>A0A918AEW4</accession>
<organism evidence="2 3">
    <name type="scientific">Nonomuraea glycinis</name>
    <dbReference type="NCBI Taxonomy" id="2047744"/>
    <lineage>
        <taxon>Bacteria</taxon>
        <taxon>Bacillati</taxon>
        <taxon>Actinomycetota</taxon>
        <taxon>Actinomycetes</taxon>
        <taxon>Streptosporangiales</taxon>
        <taxon>Streptosporangiaceae</taxon>
        <taxon>Nonomuraea</taxon>
    </lineage>
</organism>